<dbReference type="GO" id="GO:0055085">
    <property type="term" value="P:transmembrane transport"/>
    <property type="evidence" value="ECO:0007669"/>
    <property type="project" value="TreeGrafter"/>
</dbReference>
<dbReference type="Pfam" id="PF01594">
    <property type="entry name" value="AI-2E_transport"/>
    <property type="match status" value="1"/>
</dbReference>
<evidence type="ECO:0000313" key="10">
    <source>
        <dbReference type="Proteomes" id="UP000177801"/>
    </source>
</evidence>
<evidence type="ECO:0000256" key="3">
    <source>
        <dbReference type="ARBA" id="ARBA00022448"/>
    </source>
</evidence>
<keyword evidence="6 8" id="KW-1133">Transmembrane helix</keyword>
<comment type="caution">
    <text evidence="9">The sequence shown here is derived from an EMBL/GenBank/DDBJ whole genome shotgun (WGS) entry which is preliminary data.</text>
</comment>
<comment type="similarity">
    <text evidence="2">Belongs to the autoinducer-2 exporter (AI-2E) (TC 2.A.86) family.</text>
</comment>
<gene>
    <name evidence="9" type="ORF">A3G58_00445</name>
</gene>
<sequence length="205" mass="22069">MSFLQVLGRLLGSVAYAIAVLVLSFYLTISRDGVEKFLKAILPEGAEGRAIQLYKKTRKKIGRWFQAQLVLSLVIGTSVFLGLWIIGVDQNLVLAVIAAVFELVPVVGPIFAGALGVAVAAGESLRLGMYVLFLFLAIQQIENQLLVPLVMRKAVGINPVIILVSLLGGAQIAGVIGMLVAIPTAVFLQEILNDWVEVKSTRSKK</sequence>
<evidence type="ECO:0000313" key="9">
    <source>
        <dbReference type="EMBL" id="OGY62749.1"/>
    </source>
</evidence>
<keyword evidence="5 8" id="KW-0812">Transmembrane</keyword>
<evidence type="ECO:0000256" key="7">
    <source>
        <dbReference type="ARBA" id="ARBA00023136"/>
    </source>
</evidence>
<reference evidence="9 10" key="1">
    <citation type="journal article" date="2016" name="Nat. Commun.">
        <title>Thousands of microbial genomes shed light on interconnected biogeochemical processes in an aquifer system.</title>
        <authorList>
            <person name="Anantharaman K."/>
            <person name="Brown C.T."/>
            <person name="Hug L.A."/>
            <person name="Sharon I."/>
            <person name="Castelle C.J."/>
            <person name="Probst A.J."/>
            <person name="Thomas B.C."/>
            <person name="Singh A."/>
            <person name="Wilkins M.J."/>
            <person name="Karaoz U."/>
            <person name="Brodie E.L."/>
            <person name="Williams K.H."/>
            <person name="Hubbard S.S."/>
            <person name="Banfield J.F."/>
        </authorList>
    </citation>
    <scope>NUCLEOTIDE SEQUENCE [LARGE SCALE GENOMIC DNA]</scope>
</reference>
<accession>A0A1G1ZE77</accession>
<protein>
    <recommendedName>
        <fullName evidence="11">AI-2E family transporter</fullName>
    </recommendedName>
</protein>
<keyword evidence="7 8" id="KW-0472">Membrane</keyword>
<evidence type="ECO:0000256" key="6">
    <source>
        <dbReference type="ARBA" id="ARBA00022989"/>
    </source>
</evidence>
<comment type="subcellular location">
    <subcellularLocation>
        <location evidence="1">Cell membrane</location>
        <topology evidence="1">Multi-pass membrane protein</topology>
    </subcellularLocation>
</comment>
<dbReference type="PANTHER" id="PTHR21716:SF53">
    <property type="entry name" value="PERMEASE PERM-RELATED"/>
    <property type="match status" value="1"/>
</dbReference>
<feature type="transmembrane region" description="Helical" evidence="8">
    <location>
        <begin position="64"/>
        <end position="86"/>
    </location>
</feature>
<feature type="transmembrane region" description="Helical" evidence="8">
    <location>
        <begin position="92"/>
        <end position="117"/>
    </location>
</feature>
<evidence type="ECO:0000256" key="2">
    <source>
        <dbReference type="ARBA" id="ARBA00009773"/>
    </source>
</evidence>
<dbReference type="PANTHER" id="PTHR21716">
    <property type="entry name" value="TRANSMEMBRANE PROTEIN"/>
    <property type="match status" value="1"/>
</dbReference>
<evidence type="ECO:0000256" key="1">
    <source>
        <dbReference type="ARBA" id="ARBA00004651"/>
    </source>
</evidence>
<dbReference type="GO" id="GO:0005886">
    <property type="term" value="C:plasma membrane"/>
    <property type="evidence" value="ECO:0007669"/>
    <property type="project" value="UniProtKB-SubCell"/>
</dbReference>
<evidence type="ECO:0000256" key="5">
    <source>
        <dbReference type="ARBA" id="ARBA00022692"/>
    </source>
</evidence>
<keyword evidence="3" id="KW-0813">Transport</keyword>
<feature type="transmembrane region" description="Helical" evidence="8">
    <location>
        <begin position="6"/>
        <end position="29"/>
    </location>
</feature>
<dbReference type="InterPro" id="IPR002549">
    <property type="entry name" value="AI-2E-like"/>
</dbReference>
<dbReference type="AlphaFoldDB" id="A0A1G1ZE77"/>
<evidence type="ECO:0008006" key="11">
    <source>
        <dbReference type="Google" id="ProtNLM"/>
    </source>
</evidence>
<name>A0A1G1ZE77_9BACT</name>
<proteinExistence type="inferred from homology"/>
<evidence type="ECO:0000256" key="4">
    <source>
        <dbReference type="ARBA" id="ARBA00022475"/>
    </source>
</evidence>
<feature type="transmembrane region" description="Helical" evidence="8">
    <location>
        <begin position="161"/>
        <end position="182"/>
    </location>
</feature>
<dbReference type="Proteomes" id="UP000177801">
    <property type="component" value="Unassembled WGS sequence"/>
</dbReference>
<keyword evidence="4" id="KW-1003">Cell membrane</keyword>
<dbReference type="EMBL" id="MHJD01000002">
    <property type="protein sequence ID" value="OGY62749.1"/>
    <property type="molecule type" value="Genomic_DNA"/>
</dbReference>
<feature type="transmembrane region" description="Helical" evidence="8">
    <location>
        <begin position="124"/>
        <end position="141"/>
    </location>
</feature>
<organism evidence="9 10">
    <name type="scientific">Candidatus Colwellbacteria bacterium RIFCSPLOWO2_12_FULL_46_17</name>
    <dbReference type="NCBI Taxonomy" id="1797695"/>
    <lineage>
        <taxon>Bacteria</taxon>
        <taxon>Candidatus Colwelliibacteriota</taxon>
    </lineage>
</organism>
<evidence type="ECO:0000256" key="8">
    <source>
        <dbReference type="SAM" id="Phobius"/>
    </source>
</evidence>